<feature type="region of interest" description="Disordered" evidence="1">
    <location>
        <begin position="250"/>
        <end position="273"/>
    </location>
</feature>
<comment type="caution">
    <text evidence="2">The sequence shown here is derived from an EMBL/GenBank/DDBJ whole genome shotgun (WGS) entry which is preliminary data.</text>
</comment>
<feature type="region of interest" description="Disordered" evidence="1">
    <location>
        <begin position="1"/>
        <end position="20"/>
    </location>
</feature>
<dbReference type="EMBL" id="CAJHUB010000675">
    <property type="protein sequence ID" value="CAD7675660.1"/>
    <property type="molecule type" value="Genomic_DNA"/>
</dbReference>
<name>A0A811YDK9_NYCPR</name>
<gene>
    <name evidence="2" type="ORF">NYPRO_LOCUS8455</name>
</gene>
<feature type="region of interest" description="Disordered" evidence="1">
    <location>
        <begin position="64"/>
        <end position="155"/>
    </location>
</feature>
<proteinExistence type="predicted"/>
<dbReference type="Proteomes" id="UP000645828">
    <property type="component" value="Unassembled WGS sequence"/>
</dbReference>
<feature type="region of interest" description="Disordered" evidence="1">
    <location>
        <begin position="291"/>
        <end position="352"/>
    </location>
</feature>
<feature type="compositionally biased region" description="Low complexity" evidence="1">
    <location>
        <begin position="11"/>
        <end position="20"/>
    </location>
</feature>
<evidence type="ECO:0000313" key="2">
    <source>
        <dbReference type="EMBL" id="CAD7675660.1"/>
    </source>
</evidence>
<protein>
    <submittedName>
        <fullName evidence="2">(raccoon dog) hypothetical protein</fullName>
    </submittedName>
</protein>
<evidence type="ECO:0000256" key="1">
    <source>
        <dbReference type="SAM" id="MobiDB-lite"/>
    </source>
</evidence>
<organism evidence="2 3">
    <name type="scientific">Nyctereutes procyonoides</name>
    <name type="common">Raccoon dog</name>
    <name type="synonym">Canis procyonoides</name>
    <dbReference type="NCBI Taxonomy" id="34880"/>
    <lineage>
        <taxon>Eukaryota</taxon>
        <taxon>Metazoa</taxon>
        <taxon>Chordata</taxon>
        <taxon>Craniata</taxon>
        <taxon>Vertebrata</taxon>
        <taxon>Euteleostomi</taxon>
        <taxon>Mammalia</taxon>
        <taxon>Eutheria</taxon>
        <taxon>Laurasiatheria</taxon>
        <taxon>Carnivora</taxon>
        <taxon>Caniformia</taxon>
        <taxon>Canidae</taxon>
        <taxon>Nyctereutes</taxon>
    </lineage>
</organism>
<feature type="compositionally biased region" description="Low complexity" evidence="1">
    <location>
        <begin position="297"/>
        <end position="311"/>
    </location>
</feature>
<feature type="compositionally biased region" description="Basic and acidic residues" evidence="1">
    <location>
        <begin position="69"/>
        <end position="79"/>
    </location>
</feature>
<sequence length="352" mass="36735">MLSLRGHHIGAGAKAARHPAAPAWLARPGLEGTRGRERGQVPALRVSELLARIAQAFPLEEASGLLPEPGHRLAGRAEEAPPPPGAALGDVGARTPDSRAGPCARSDPAPRAVRRRTRGFPEARGRGGGAPGRRPGPPSPGLGTAPGAAESAGTHEARLGAPTRGVPLAGPPPTASKCAPTLAPVHRHSHGNSYTNGTHVRAHTQFYKHASTRARTNTHTRTLSLTNIPAYAAIASTFTHTQLHTHTHINVQPQTHTHTPQKKKTQKQKHETSPWALNPRAHVHIQSHILPRPPAPQTTTGARAARAGHTLARTRRSPPGTGGGGFGPAPAADSRCSQSQKGASEVIAARTP</sequence>
<dbReference type="AlphaFoldDB" id="A0A811YDK9"/>
<accession>A0A811YDK9</accession>
<reference evidence="2" key="1">
    <citation type="submission" date="2020-12" db="EMBL/GenBank/DDBJ databases">
        <authorList>
            <consortium name="Molecular Ecology Group"/>
        </authorList>
    </citation>
    <scope>NUCLEOTIDE SEQUENCE</scope>
    <source>
        <strain evidence="2">TBG_1078</strain>
    </source>
</reference>
<evidence type="ECO:0000313" key="3">
    <source>
        <dbReference type="Proteomes" id="UP000645828"/>
    </source>
</evidence>
<keyword evidence="3" id="KW-1185">Reference proteome</keyword>